<protein>
    <submittedName>
        <fullName evidence="1">Uncharacterized protein</fullName>
    </submittedName>
</protein>
<proteinExistence type="predicted"/>
<dbReference type="EMBL" id="LGLK01000038">
    <property type="protein sequence ID" value="KPC19820.1"/>
    <property type="molecule type" value="Genomic_DNA"/>
</dbReference>
<accession>A0ABR5KXR3</accession>
<evidence type="ECO:0000313" key="1">
    <source>
        <dbReference type="EMBL" id="KPC19820.1"/>
    </source>
</evidence>
<organism evidence="1 2">
    <name type="scientific">Pseudomonas amygdali pv. lachrymans</name>
    <name type="common">Pseudomonas syringae pv. lachrymans</name>
    <dbReference type="NCBI Taxonomy" id="53707"/>
    <lineage>
        <taxon>Bacteria</taxon>
        <taxon>Pseudomonadati</taxon>
        <taxon>Pseudomonadota</taxon>
        <taxon>Gammaproteobacteria</taxon>
        <taxon>Pseudomonadales</taxon>
        <taxon>Pseudomonadaceae</taxon>
        <taxon>Pseudomonas</taxon>
        <taxon>Pseudomonas amygdali</taxon>
    </lineage>
</organism>
<reference evidence="1 2" key="1">
    <citation type="submission" date="2015-07" db="EMBL/GenBank/DDBJ databases">
        <authorList>
            <person name="O'Brien H.E."/>
            <person name="Thakur S."/>
            <person name="Gong Y."/>
            <person name="Wang P.W."/>
            <person name="Guttman D.S."/>
        </authorList>
    </citation>
    <scope>NUCLEOTIDE SEQUENCE [LARGE SCALE GENOMIC DNA]</scope>
    <source>
        <strain evidence="1 2">107</strain>
    </source>
</reference>
<evidence type="ECO:0000313" key="2">
    <source>
        <dbReference type="Proteomes" id="UP000037943"/>
    </source>
</evidence>
<comment type="caution">
    <text evidence="1">The sequence shown here is derived from an EMBL/GenBank/DDBJ whole genome shotgun (WGS) entry which is preliminary data.</text>
</comment>
<dbReference type="Proteomes" id="UP000037943">
    <property type="component" value="Unassembled WGS sequence"/>
</dbReference>
<reference evidence="1 2" key="2">
    <citation type="submission" date="2015-10" db="EMBL/GenBank/DDBJ databases">
        <title>Comparative genomics and high-throughput reverse genetic screens identify a new phytobacterial MAMP and an Arabidopsis receptor required for immune elicitation.</title>
        <authorList>
            <person name="Mott G.A."/>
            <person name="Thakur S."/>
            <person name="Wang P.W."/>
            <person name="Desveaux D."/>
            <person name="Guttman D.S."/>
        </authorList>
    </citation>
    <scope>NUCLEOTIDE SEQUENCE [LARGE SCALE GENOMIC DNA]</scope>
    <source>
        <strain evidence="1 2">107</strain>
    </source>
</reference>
<gene>
    <name evidence="1" type="ORF">AC499_3620</name>
</gene>
<keyword evidence="2" id="KW-1185">Reference proteome</keyword>
<sequence>MDIFPAKEFRHEDRCPGSDELRCIGWLYRFWLTCQDLSDIQPGLCECADD</sequence>
<name>A0ABR5KXR3_PSEAV</name>